<dbReference type="InterPro" id="IPR035985">
    <property type="entry name" value="Ubiquitin-activating_enz"/>
</dbReference>
<evidence type="ECO:0000259" key="16">
    <source>
        <dbReference type="PROSITE" id="PS50206"/>
    </source>
</evidence>
<protein>
    <recommendedName>
        <fullName evidence="14">Adenylyltransferase and sulfurtransferase uba4</fullName>
    </recommendedName>
    <alternativeName>
        <fullName evidence="14">Common component for nitrate reductase and xanthine dehydrogenase protein F</fullName>
    </alternativeName>
    <alternativeName>
        <fullName evidence="14">Ubiquitin-like protein activator 4</fullName>
    </alternativeName>
    <domain>
        <recommendedName>
            <fullName evidence="14">Molybdopterin-synthase adenylyltransferase</fullName>
            <ecNumber evidence="14">2.7.7.80</ecNumber>
        </recommendedName>
        <alternativeName>
            <fullName evidence="14">Adenylyltransferase uba4</fullName>
        </alternativeName>
        <alternativeName>
            <fullName evidence="14">Sulfur carrier protein MOCS2A adenylyltransferase</fullName>
        </alternativeName>
    </domain>
    <domain>
        <recommendedName>
            <fullName evidence="14">Molybdopterin-synthase sulfurtransferase</fullName>
            <ecNumber evidence="14">2.8.1.11</ecNumber>
        </recommendedName>
        <alternativeName>
            <fullName evidence="14">Sulfurtransferase uba4</fullName>
        </alternativeName>
        <alternativeName>
            <fullName evidence="14">Sulfur carrier protein MOCS2A sulfurtransferase</fullName>
        </alternativeName>
    </domain>
</protein>
<keyword evidence="10 14" id="KW-0067">ATP-binding</keyword>
<dbReference type="Gene3D" id="3.40.250.10">
    <property type="entry name" value="Rhodanese-like domain"/>
    <property type="match status" value="1"/>
</dbReference>
<dbReference type="HAMAP" id="MF_03049">
    <property type="entry name" value="MOCS3_Uba4"/>
    <property type="match status" value="1"/>
</dbReference>
<dbReference type="AlphaFoldDB" id="A0A6G1IHG4"/>
<sequence>MASTLIIESLRQQIASCEVQLRDLQRQLAEAEHSHQQQLQERKHQSAQTGTDPLAYDFTHGIHDDFKSEVYAALLHTEDVQPPPNRWPLEKNEYRRYGRQLIVPVIGLQGQLLLKGASVLIVGVGGLGCPAAAYLVGAGVGTVGLVDGDTVEESNLHRQILHSTSRVGMTKVESAMVALHSLNPNVKLIPHHGRLSPETAISTVQSYDLVLDCTDTPASRYLISDTCVLLGKPLVSSSALRIDGQLMVLNNPPLPPGNTAGGPCYRCVFPKPPPPDSVLTCGDGGILGPVVGVMGVLQALEAIKVLTRFTGASTNGAASSDSPSLLIFSAYSNPMFRAMRLRARKPKCAACSAQATVTLEALSSGSLDYVQFCGTVAPVDALSANERISVENYAKIRLEANPFTGSEPSKDSHILVDVREKVQFDICSLEGSVNIPFSIVERTPGFSLKSSGNIDGSGEETDWVSELRKHSDKPVFVLCRRGNDSQITVKRMKELGLDNGGQRWIGDIKGGLQAWRISIDADFPEY</sequence>
<dbReference type="GO" id="GO:0005829">
    <property type="term" value="C:cytosol"/>
    <property type="evidence" value="ECO:0007669"/>
    <property type="project" value="UniProtKB-SubCell"/>
</dbReference>
<dbReference type="GO" id="GO:0002143">
    <property type="term" value="P:tRNA wobble position uridine thiolation"/>
    <property type="evidence" value="ECO:0007669"/>
    <property type="project" value="InterPro"/>
</dbReference>
<evidence type="ECO:0000256" key="12">
    <source>
        <dbReference type="ARBA" id="ARBA00023268"/>
    </source>
</evidence>
<organism evidence="17 18">
    <name type="scientific">Lentithecium fluviatile CBS 122367</name>
    <dbReference type="NCBI Taxonomy" id="1168545"/>
    <lineage>
        <taxon>Eukaryota</taxon>
        <taxon>Fungi</taxon>
        <taxon>Dikarya</taxon>
        <taxon>Ascomycota</taxon>
        <taxon>Pezizomycotina</taxon>
        <taxon>Dothideomycetes</taxon>
        <taxon>Pleosporomycetidae</taxon>
        <taxon>Pleosporales</taxon>
        <taxon>Massarineae</taxon>
        <taxon>Lentitheciaceae</taxon>
        <taxon>Lentithecium</taxon>
    </lineage>
</organism>
<dbReference type="Gene3D" id="3.40.50.720">
    <property type="entry name" value="NAD(P)-binding Rossmann-like Domain"/>
    <property type="match status" value="1"/>
</dbReference>
<keyword evidence="8" id="KW-0833">Ubl conjugation pathway</keyword>
<dbReference type="InterPro" id="IPR036873">
    <property type="entry name" value="Rhodanese-like_dom_sf"/>
</dbReference>
<evidence type="ECO:0000256" key="5">
    <source>
        <dbReference type="ARBA" id="ARBA00022695"/>
    </source>
</evidence>
<keyword evidence="11 14" id="KW-0501">Molybdenum cofactor biosynthesis</keyword>
<feature type="binding site" evidence="14">
    <location>
        <position position="171"/>
    </location>
    <ligand>
        <name>ATP</name>
        <dbReference type="ChEBI" id="CHEBI:30616"/>
    </ligand>
</feature>
<evidence type="ECO:0000256" key="10">
    <source>
        <dbReference type="ARBA" id="ARBA00022840"/>
    </source>
</evidence>
<feature type="active site" description="Cysteine persulfide intermediate; for sulfurtransferase activity" evidence="14">
    <location>
        <position position="479"/>
    </location>
</feature>
<reference evidence="17" key="1">
    <citation type="journal article" date="2020" name="Stud. Mycol.">
        <title>101 Dothideomycetes genomes: a test case for predicting lifestyles and emergence of pathogens.</title>
        <authorList>
            <person name="Haridas S."/>
            <person name="Albert R."/>
            <person name="Binder M."/>
            <person name="Bloem J."/>
            <person name="Labutti K."/>
            <person name="Salamov A."/>
            <person name="Andreopoulos B."/>
            <person name="Baker S."/>
            <person name="Barry K."/>
            <person name="Bills G."/>
            <person name="Bluhm B."/>
            <person name="Cannon C."/>
            <person name="Castanera R."/>
            <person name="Culley D."/>
            <person name="Daum C."/>
            <person name="Ezra D."/>
            <person name="Gonzalez J."/>
            <person name="Henrissat B."/>
            <person name="Kuo A."/>
            <person name="Liang C."/>
            <person name="Lipzen A."/>
            <person name="Lutzoni F."/>
            <person name="Magnuson J."/>
            <person name="Mondo S."/>
            <person name="Nolan M."/>
            <person name="Ohm R."/>
            <person name="Pangilinan J."/>
            <person name="Park H.-J."/>
            <person name="Ramirez L."/>
            <person name="Alfaro M."/>
            <person name="Sun H."/>
            <person name="Tritt A."/>
            <person name="Yoshinaga Y."/>
            <person name="Zwiers L.-H."/>
            <person name="Turgeon B."/>
            <person name="Goodwin S."/>
            <person name="Spatafora J."/>
            <person name="Crous P."/>
            <person name="Grigoriev I."/>
        </authorList>
    </citation>
    <scope>NUCLEOTIDE SEQUENCE</scope>
    <source>
        <strain evidence="17">CBS 122367</strain>
    </source>
</reference>
<evidence type="ECO:0000256" key="3">
    <source>
        <dbReference type="ARBA" id="ARBA00022679"/>
    </source>
</evidence>
<comment type="cofactor">
    <cofactor evidence="14">
        <name>Zn(2+)</name>
        <dbReference type="ChEBI" id="CHEBI:29105"/>
    </cofactor>
    <text evidence="14">Binds 1 zinc ion per subunit.</text>
</comment>
<evidence type="ECO:0000256" key="1">
    <source>
        <dbReference type="ARBA" id="ARBA00004514"/>
    </source>
</evidence>
<keyword evidence="4 14" id="KW-0819">tRNA processing</keyword>
<dbReference type="GO" id="GO:0061605">
    <property type="term" value="F:molybdopterin-synthase adenylyltransferase activity"/>
    <property type="evidence" value="ECO:0007669"/>
    <property type="project" value="UniProtKB-EC"/>
</dbReference>
<dbReference type="FunFam" id="3.40.250.10:FF:000014">
    <property type="entry name" value="Adenylyltransferase and sulfurtransferase MOCS3"/>
    <property type="match status" value="1"/>
</dbReference>
<dbReference type="EC" id="2.7.7.80" evidence="14"/>
<dbReference type="Pfam" id="PF00899">
    <property type="entry name" value="ThiF"/>
    <property type="match status" value="1"/>
</dbReference>
<dbReference type="CDD" id="cd00757">
    <property type="entry name" value="ThiF_MoeB_HesA_family"/>
    <property type="match status" value="1"/>
</dbReference>
<evidence type="ECO:0000256" key="8">
    <source>
        <dbReference type="ARBA" id="ARBA00022786"/>
    </source>
</evidence>
<keyword evidence="7 14" id="KW-0547">Nucleotide-binding</keyword>
<dbReference type="GO" id="GO:0005524">
    <property type="term" value="F:ATP binding"/>
    <property type="evidence" value="ECO:0007669"/>
    <property type="project" value="UniProtKB-KW"/>
</dbReference>
<keyword evidence="9 14" id="KW-0862">Zinc</keyword>
<feature type="binding site" evidence="14">
    <location>
        <position position="348"/>
    </location>
    <ligand>
        <name>Zn(2+)</name>
        <dbReference type="ChEBI" id="CHEBI:29105"/>
    </ligand>
</feature>
<dbReference type="GO" id="GO:0032447">
    <property type="term" value="P:protein urmylation"/>
    <property type="evidence" value="ECO:0007669"/>
    <property type="project" value="TreeGrafter"/>
</dbReference>
<dbReference type="Pfam" id="PF00581">
    <property type="entry name" value="Rhodanese"/>
    <property type="match status" value="1"/>
</dbReference>
<comment type="function">
    <text evidence="13">Plays a central role in 2-thiolation of mcm(5)S(2)U at tRNA wobble positions of cytosolic tRNA(Lys), tRNA(Glu) and tRNA(Gln). Also essential during biosynthesis of the molybdenum cofactor. Acts by mediating the C-terminal thiocarboxylation of sulfur carriers urm1 and mocs2a. Its N-terminus first activates urm1 and mocs2a as acyl-adenylates (-COAMP), then the persulfide sulfur on the catalytic cysteine is transferred to urm1 and mocs2a to form thiocarboxylation (-COSH) of their C-terminus. The reaction probably involves hydrogen sulfide that is generated from the persulfide intermediate and that acts as a nucleophile towards urm1 and mocs2a. Subsequently, a transient disulfide bond is formed. Does not use thiosulfate as sulfur donor; nfs1 probably acting as a sulfur donor for thiocarboxylation reactions.</text>
</comment>
<evidence type="ECO:0000256" key="9">
    <source>
        <dbReference type="ARBA" id="ARBA00022833"/>
    </source>
</evidence>
<feature type="binding site" evidence="14">
    <location>
        <position position="351"/>
    </location>
    <ligand>
        <name>Zn(2+)</name>
        <dbReference type="ChEBI" id="CHEBI:29105"/>
    </ligand>
</feature>
<comment type="catalytic activity">
    <reaction evidence="14">
        <text>[molybdopterin-synthase sulfur-carrier protein]-C-terminal Gly-Gly + ATP + H(+) = [molybdopterin-synthase sulfur-carrier protein]-C-terminal Gly-Gly-AMP + diphosphate</text>
        <dbReference type="Rhea" id="RHEA:43616"/>
        <dbReference type="Rhea" id="RHEA-COMP:12159"/>
        <dbReference type="Rhea" id="RHEA-COMP:12202"/>
        <dbReference type="ChEBI" id="CHEBI:15378"/>
        <dbReference type="ChEBI" id="CHEBI:30616"/>
        <dbReference type="ChEBI" id="CHEBI:33019"/>
        <dbReference type="ChEBI" id="CHEBI:90618"/>
        <dbReference type="ChEBI" id="CHEBI:90778"/>
        <dbReference type="EC" id="2.7.7.80"/>
    </reaction>
</comment>
<evidence type="ECO:0000256" key="4">
    <source>
        <dbReference type="ARBA" id="ARBA00022694"/>
    </source>
</evidence>
<evidence type="ECO:0000256" key="13">
    <source>
        <dbReference type="ARBA" id="ARBA00043893"/>
    </source>
</evidence>
<dbReference type="UniPathway" id="UPA00988"/>
<dbReference type="GO" id="GO:0061604">
    <property type="term" value="F:molybdopterin-synthase sulfurtransferase activity"/>
    <property type="evidence" value="ECO:0007669"/>
    <property type="project" value="UniProtKB-EC"/>
</dbReference>
<dbReference type="SUPFAM" id="SSF69572">
    <property type="entry name" value="Activating enzymes of the ubiquitin-like proteins"/>
    <property type="match status" value="1"/>
</dbReference>
<proteinExistence type="inferred from homology"/>
<evidence type="ECO:0000256" key="2">
    <source>
        <dbReference type="ARBA" id="ARBA00022490"/>
    </source>
</evidence>
<keyword evidence="12 14" id="KW-0511">Multifunctional enzyme</keyword>
<evidence type="ECO:0000313" key="18">
    <source>
        <dbReference type="Proteomes" id="UP000799291"/>
    </source>
</evidence>
<evidence type="ECO:0000256" key="15">
    <source>
        <dbReference type="SAM" id="MobiDB-lite"/>
    </source>
</evidence>
<comment type="pathway">
    <text evidence="14">tRNA modification; 5-methoxycarbonylmethyl-2-thiouridine-tRNA biosynthesis.</text>
</comment>
<feature type="region of interest" description="Disordered" evidence="15">
    <location>
        <begin position="32"/>
        <end position="54"/>
    </location>
</feature>
<accession>A0A6G1IHG4</accession>
<feature type="binding site" evidence="14">
    <location>
        <position position="126"/>
    </location>
    <ligand>
        <name>ATP</name>
        <dbReference type="ChEBI" id="CHEBI:30616"/>
    </ligand>
</feature>
<evidence type="ECO:0000256" key="14">
    <source>
        <dbReference type="HAMAP-Rule" id="MF_03049"/>
    </source>
</evidence>
<comment type="subcellular location">
    <subcellularLocation>
        <location evidence="1">Cytoplasm</location>
        <location evidence="1">Cytosol</location>
    </subcellularLocation>
</comment>
<feature type="binding site" evidence="14">
    <location>
        <position position="147"/>
    </location>
    <ligand>
        <name>ATP</name>
        <dbReference type="ChEBI" id="CHEBI:30616"/>
    </ligand>
</feature>
<name>A0A6G1IHG4_9PLEO</name>
<gene>
    <name evidence="14" type="primary">uba4</name>
    <name evidence="14" type="synonym">cnxF</name>
    <name evidence="17" type="ORF">K458DRAFT_395805</name>
</gene>
<dbReference type="FunFam" id="3.40.50.720:FF:000033">
    <property type="entry name" value="Adenylyltransferase and sulfurtransferase MOCS3"/>
    <property type="match status" value="1"/>
</dbReference>
<evidence type="ECO:0000256" key="7">
    <source>
        <dbReference type="ARBA" id="ARBA00022741"/>
    </source>
</evidence>
<evidence type="ECO:0000256" key="11">
    <source>
        <dbReference type="ARBA" id="ARBA00023150"/>
    </source>
</evidence>
<evidence type="ECO:0000256" key="6">
    <source>
        <dbReference type="ARBA" id="ARBA00022723"/>
    </source>
</evidence>
<dbReference type="EMBL" id="MU005621">
    <property type="protein sequence ID" value="KAF2677528.1"/>
    <property type="molecule type" value="Genomic_DNA"/>
</dbReference>
<keyword evidence="6 14" id="KW-0479">Metal-binding</keyword>
<dbReference type="GO" id="GO:0004792">
    <property type="term" value="F:thiosulfate-cyanide sulfurtransferase activity"/>
    <property type="evidence" value="ECO:0007669"/>
    <property type="project" value="TreeGrafter"/>
</dbReference>
<dbReference type="InterPro" id="IPR045886">
    <property type="entry name" value="ThiF/MoeB/HesA"/>
</dbReference>
<dbReference type="InterPro" id="IPR028885">
    <property type="entry name" value="MOCS3/Uba4"/>
</dbReference>
<feature type="binding site" evidence="14">
    <location>
        <begin position="154"/>
        <end position="158"/>
    </location>
    <ligand>
        <name>ATP</name>
        <dbReference type="ChEBI" id="CHEBI:30616"/>
    </ligand>
</feature>
<dbReference type="PANTHER" id="PTHR10953">
    <property type="entry name" value="UBIQUITIN-ACTIVATING ENZYME E1"/>
    <property type="match status" value="1"/>
</dbReference>
<feature type="compositionally biased region" description="Basic and acidic residues" evidence="15">
    <location>
        <begin position="32"/>
        <end position="44"/>
    </location>
</feature>
<dbReference type="Proteomes" id="UP000799291">
    <property type="component" value="Unassembled WGS sequence"/>
</dbReference>
<keyword evidence="2 14" id="KW-0963">Cytoplasm</keyword>
<comment type="function">
    <text evidence="14">Plays a central role in 2-thiolation of mcm(5)S(2)U at tRNA wobble positions of cytosolic tRNA(Lys), tRNA(Glu) and tRNA(Gln). Also essential during biosynthesis of the molybdenum cofactor. Acts by mediating the C-terminal thiocarboxylation of sulfur carriers urm1 and MOCS2A. Its N-terminus first activates urm1 and MOCS2A as acyl-adenylates (-COAMP), then the persulfide sulfur on the catalytic cysteine is transferred to urm1 and MOCS2A to form thiocarboxylation (-COSH) of their C-terminus. The reaction probably involves hydrogen sulfide that is generated from the persulfide intermediate and that acts as nucleophile towards urm1 and MOCS2A. Subsequently, a transient disulfide bond is formed. Does not use thiosulfate as sulfur donor; nfs1 probably acting as a sulfur donor for thiocarboxylation reactions.</text>
</comment>
<keyword evidence="3 14" id="KW-0808">Transferase</keyword>
<keyword evidence="18" id="KW-1185">Reference proteome</keyword>
<feature type="domain" description="Rhodanese" evidence="16">
    <location>
        <begin position="409"/>
        <end position="524"/>
    </location>
</feature>
<feature type="active site" description="Glycyl thioester intermediate; for adenylyltransferase activity" evidence="14">
    <location>
        <position position="281"/>
    </location>
</feature>
<feature type="binding site" evidence="14">
    <location>
        <begin position="215"/>
        <end position="216"/>
    </location>
    <ligand>
        <name>ATP</name>
        <dbReference type="ChEBI" id="CHEBI:30616"/>
    </ligand>
</feature>
<dbReference type="OrthoDB" id="10261062at2759"/>
<dbReference type="UniPathway" id="UPA00344"/>
<dbReference type="GO" id="GO:0046872">
    <property type="term" value="F:metal ion binding"/>
    <property type="evidence" value="ECO:0007669"/>
    <property type="project" value="UniProtKB-KW"/>
</dbReference>
<dbReference type="InterPro" id="IPR001763">
    <property type="entry name" value="Rhodanese-like_dom"/>
</dbReference>
<feature type="binding site" evidence="14">
    <location>
        <position position="264"/>
    </location>
    <ligand>
        <name>Zn(2+)</name>
        <dbReference type="ChEBI" id="CHEBI:29105"/>
    </ligand>
</feature>
<feature type="binding site" evidence="14">
    <location>
        <position position="267"/>
    </location>
    <ligand>
        <name>Zn(2+)</name>
        <dbReference type="ChEBI" id="CHEBI:29105"/>
    </ligand>
</feature>
<dbReference type="SMART" id="SM00450">
    <property type="entry name" value="RHOD"/>
    <property type="match status" value="1"/>
</dbReference>
<comment type="similarity">
    <text evidence="14">In the N-terminal section; belongs to the HesA/MoeB/ThiF family. UBA4 subfamily.</text>
</comment>
<dbReference type="InterPro" id="IPR000594">
    <property type="entry name" value="ThiF_NAD_FAD-bd"/>
</dbReference>
<evidence type="ECO:0000313" key="17">
    <source>
        <dbReference type="EMBL" id="KAF2677528.1"/>
    </source>
</evidence>
<dbReference type="PANTHER" id="PTHR10953:SF102">
    <property type="entry name" value="ADENYLYLTRANSFERASE AND SULFURTRANSFERASE MOCS3"/>
    <property type="match status" value="1"/>
</dbReference>
<dbReference type="GO" id="GO:0006777">
    <property type="term" value="P:Mo-molybdopterin cofactor biosynthetic process"/>
    <property type="evidence" value="ECO:0007669"/>
    <property type="project" value="UniProtKB-UniRule"/>
</dbReference>
<comment type="catalytic activity">
    <reaction evidence="14">
        <text>[molybdopterin-synthase sulfur-carrier protein]-C-terminal Gly-Gly-AMP + S-sulfanyl-L-cysteinyl-[cysteine desulfurase] + AH2 = [molybdopterin-synthase sulfur-carrier protein]-C-terminal-Gly-aminoethanethioate + L-cysteinyl-[cysteine desulfurase] + A + AMP + 2 H(+)</text>
        <dbReference type="Rhea" id="RHEA:48612"/>
        <dbReference type="Rhea" id="RHEA-COMP:12157"/>
        <dbReference type="Rhea" id="RHEA-COMP:12158"/>
        <dbReference type="Rhea" id="RHEA-COMP:12159"/>
        <dbReference type="Rhea" id="RHEA-COMP:19907"/>
        <dbReference type="ChEBI" id="CHEBI:13193"/>
        <dbReference type="ChEBI" id="CHEBI:15378"/>
        <dbReference type="ChEBI" id="CHEBI:17499"/>
        <dbReference type="ChEBI" id="CHEBI:29950"/>
        <dbReference type="ChEBI" id="CHEBI:61963"/>
        <dbReference type="ChEBI" id="CHEBI:90618"/>
        <dbReference type="ChEBI" id="CHEBI:232372"/>
        <dbReference type="ChEBI" id="CHEBI:456215"/>
        <dbReference type="EC" id="2.8.1.11"/>
    </reaction>
</comment>
<dbReference type="GO" id="GO:0042292">
    <property type="term" value="F:URM1 activating enzyme activity"/>
    <property type="evidence" value="ECO:0007669"/>
    <property type="project" value="TreeGrafter"/>
</dbReference>
<keyword evidence="5" id="KW-0548">Nucleotidyltransferase</keyword>
<dbReference type="PROSITE" id="PS50206">
    <property type="entry name" value="RHODANESE_3"/>
    <property type="match status" value="1"/>
</dbReference>
<comment type="pathway">
    <text evidence="14">Cofactor biosynthesis; molybdopterin biosynthesis.</text>
</comment>
<dbReference type="EC" id="2.8.1.11" evidence="14"/>